<dbReference type="EMBL" id="GDIQ01046329">
    <property type="protein sequence ID" value="JAN48408.1"/>
    <property type="molecule type" value="Transcribed_RNA"/>
</dbReference>
<dbReference type="Pfam" id="PF00013">
    <property type="entry name" value="KH_1"/>
    <property type="match status" value="3"/>
</dbReference>
<dbReference type="SUPFAM" id="SSF54791">
    <property type="entry name" value="Eukaryotic type KH-domain (KH-domain type I)"/>
    <property type="match status" value="3"/>
</dbReference>
<evidence type="ECO:0000313" key="2">
    <source>
        <dbReference type="EMBL" id="JAN48408.1"/>
    </source>
</evidence>
<dbReference type="CDD" id="cd22433">
    <property type="entry name" value="KH-I_HNRNPK_rpt2"/>
    <property type="match status" value="1"/>
</dbReference>
<dbReference type="GO" id="GO:0003723">
    <property type="term" value="F:RNA binding"/>
    <property type="evidence" value="ECO:0007669"/>
    <property type="project" value="UniProtKB-UniRule"/>
</dbReference>
<sequence length="466" mass="49573">MLDLESSNSPPTSGTNQEESVSAAVIHPLPSLMSLNVPPPPLRRPDVPTVISGSGSPSQQLHILVISQPPASTSSSASQRSALQAVHLCPGMKRNSDGETGPAAKRLRPMGDTELRLLVYSKVAGSIIGKGGSNISKLRTENHATILLPDCPGPERILTIQGNLDAVINVLQNVLPSLEEVSKIRGERTGRVGDSDARLLVHQSQIGCIIGRGGAKVKELRESTGTRITVYSVCCPRSTDRIVQILGKPSDCGECIKQIIALVKESQVKGPIDQYNPYNYDESFAQEYGGYGEGGVLVGMGAGGGGGMRGNPGGPRGPERELKIPTLVRDVPRPLSPPRHRYRAGSYERDLPPPSLMGVGQPVRGGPGGPGGMYHDDRIFREDDRGHTETTQVSIPKDLAGAIIGKGGARIRKIRGDSGASITIDEPRPGSTERIITISGSSHQIWKAQYLLQQSVRENSQGKGSF</sequence>
<protein>
    <submittedName>
        <fullName evidence="2">Heterogeneous nuclear ribonucleoprotein K</fullName>
    </submittedName>
</protein>
<dbReference type="Gene3D" id="3.30.1370.10">
    <property type="entry name" value="K Homology domain, type 1"/>
    <property type="match status" value="3"/>
</dbReference>
<reference evidence="2" key="1">
    <citation type="submission" date="2015-10" db="EMBL/GenBank/DDBJ databases">
        <title>EvidentialGene: Evidence-directed Construction of Complete mRNA Transcriptomes without Genomes.</title>
        <authorList>
            <person name="Gilbert D.G."/>
        </authorList>
    </citation>
    <scope>NUCLEOTIDE SEQUENCE</scope>
</reference>
<evidence type="ECO:0000256" key="1">
    <source>
        <dbReference type="SAM" id="MobiDB-lite"/>
    </source>
</evidence>
<keyword evidence="2" id="KW-0687">Ribonucleoprotein</keyword>
<feature type="region of interest" description="Disordered" evidence="1">
    <location>
        <begin position="330"/>
        <end position="356"/>
    </location>
</feature>
<dbReference type="InterPro" id="IPR004088">
    <property type="entry name" value="KH_dom_type_1"/>
</dbReference>
<dbReference type="GO" id="GO:0010468">
    <property type="term" value="P:regulation of gene expression"/>
    <property type="evidence" value="ECO:0007669"/>
    <property type="project" value="UniProtKB-ARBA"/>
</dbReference>
<feature type="region of interest" description="Disordered" evidence="1">
    <location>
        <begin position="36"/>
        <end position="55"/>
    </location>
</feature>
<dbReference type="CDD" id="cd22434">
    <property type="entry name" value="KH-I_HNRNPK_rpt3"/>
    <property type="match status" value="1"/>
</dbReference>
<dbReference type="CDD" id="cd22432">
    <property type="entry name" value="KH-I_HNRNPK_rpt1"/>
    <property type="match status" value="1"/>
</dbReference>
<accession>A0A0P5GAW6</accession>
<dbReference type="SMART" id="SM00322">
    <property type="entry name" value="KH"/>
    <property type="match status" value="3"/>
</dbReference>
<organism evidence="2">
    <name type="scientific">Daphnia magna</name>
    <dbReference type="NCBI Taxonomy" id="35525"/>
    <lineage>
        <taxon>Eukaryota</taxon>
        <taxon>Metazoa</taxon>
        <taxon>Ecdysozoa</taxon>
        <taxon>Arthropoda</taxon>
        <taxon>Crustacea</taxon>
        <taxon>Branchiopoda</taxon>
        <taxon>Diplostraca</taxon>
        <taxon>Cladocera</taxon>
        <taxon>Anomopoda</taxon>
        <taxon>Daphniidae</taxon>
        <taxon>Daphnia</taxon>
    </lineage>
</organism>
<dbReference type="GO" id="GO:1990904">
    <property type="term" value="C:ribonucleoprotein complex"/>
    <property type="evidence" value="ECO:0007669"/>
    <property type="project" value="UniProtKB-KW"/>
</dbReference>
<dbReference type="PANTHER" id="PTHR10288">
    <property type="entry name" value="KH DOMAIN CONTAINING RNA BINDING PROTEIN"/>
    <property type="match status" value="1"/>
</dbReference>
<feature type="compositionally biased region" description="Polar residues" evidence="1">
    <location>
        <begin position="1"/>
        <end position="20"/>
    </location>
</feature>
<proteinExistence type="predicted"/>
<feature type="region of interest" description="Disordered" evidence="1">
    <location>
        <begin position="1"/>
        <end position="21"/>
    </location>
</feature>
<dbReference type="AlphaFoldDB" id="A0A0P5GAW6"/>
<dbReference type="OrthoDB" id="1937934at2759"/>
<dbReference type="InterPro" id="IPR036612">
    <property type="entry name" value="KH_dom_type_1_sf"/>
</dbReference>
<dbReference type="InterPro" id="IPR004087">
    <property type="entry name" value="KH_dom"/>
</dbReference>
<name>A0A0P5GAW6_9CRUS</name>
<dbReference type="PROSITE" id="PS50084">
    <property type="entry name" value="KH_TYPE_1"/>
    <property type="match status" value="3"/>
</dbReference>